<evidence type="ECO:0000313" key="2">
    <source>
        <dbReference type="Proteomes" id="UP000770717"/>
    </source>
</evidence>
<comment type="caution">
    <text evidence="1">The sequence shown here is derived from an EMBL/GenBank/DDBJ whole genome shotgun (WGS) entry which is preliminary data.</text>
</comment>
<gene>
    <name evidence="1" type="ORF">GDO78_002087</name>
</gene>
<evidence type="ECO:0000313" key="1">
    <source>
        <dbReference type="EMBL" id="KAG9494570.1"/>
    </source>
</evidence>
<dbReference type="Proteomes" id="UP000770717">
    <property type="component" value="Unassembled WGS sequence"/>
</dbReference>
<reference evidence="1" key="1">
    <citation type="thesis" date="2020" institute="ProQuest LLC" country="789 East Eisenhower Parkway, Ann Arbor, MI, USA">
        <title>Comparative Genomics and Chromosome Evolution.</title>
        <authorList>
            <person name="Mudd A.B."/>
        </authorList>
    </citation>
    <scope>NUCLEOTIDE SEQUENCE</scope>
    <source>
        <strain evidence="1">HN-11 Male</strain>
        <tissue evidence="1">Kidney and liver</tissue>
    </source>
</reference>
<protein>
    <submittedName>
        <fullName evidence="1">Uncharacterized protein</fullName>
    </submittedName>
</protein>
<proteinExistence type="predicted"/>
<dbReference type="AlphaFoldDB" id="A0A8J6KJU9"/>
<dbReference type="EMBL" id="WNTK01000001">
    <property type="protein sequence ID" value="KAG9494570.1"/>
    <property type="molecule type" value="Genomic_DNA"/>
</dbReference>
<name>A0A8J6KJU9_ELECQ</name>
<keyword evidence="2" id="KW-1185">Reference proteome</keyword>
<organism evidence="1 2">
    <name type="scientific">Eleutherodactylus coqui</name>
    <name type="common">Puerto Rican coqui</name>
    <dbReference type="NCBI Taxonomy" id="57060"/>
    <lineage>
        <taxon>Eukaryota</taxon>
        <taxon>Metazoa</taxon>
        <taxon>Chordata</taxon>
        <taxon>Craniata</taxon>
        <taxon>Vertebrata</taxon>
        <taxon>Euteleostomi</taxon>
        <taxon>Amphibia</taxon>
        <taxon>Batrachia</taxon>
        <taxon>Anura</taxon>
        <taxon>Neobatrachia</taxon>
        <taxon>Hyloidea</taxon>
        <taxon>Eleutherodactylidae</taxon>
        <taxon>Eleutherodactylinae</taxon>
        <taxon>Eleutherodactylus</taxon>
        <taxon>Eleutherodactylus</taxon>
    </lineage>
</organism>
<sequence>MEGILQYCQGLSSSQMDAALTDTTKEKIYLCLEIEFCFCIHIRGALKKKVEKPLKISMLMAAMKSEVMSYVLH</sequence>
<accession>A0A8J6KJU9</accession>